<name>A0A0U4FK00_9BACI</name>
<dbReference type="EMBL" id="CP013862">
    <property type="protein sequence ID" value="ALX48084.1"/>
    <property type="molecule type" value="Genomic_DNA"/>
</dbReference>
<reference evidence="1 2" key="1">
    <citation type="submission" date="2016-01" db="EMBL/GenBank/DDBJ databases">
        <title>Complete genome sequence of strain Lentibacillus amyloliquefaciens LAM0015T isolated from saline sediment.</title>
        <authorList>
            <person name="Wang J.-L."/>
            <person name="He M.-X."/>
        </authorList>
    </citation>
    <scope>NUCLEOTIDE SEQUENCE [LARGE SCALE GENOMIC DNA]</scope>
    <source>
        <strain evidence="1 2">LAM0015</strain>
    </source>
</reference>
<evidence type="ECO:0000313" key="2">
    <source>
        <dbReference type="Proteomes" id="UP000050331"/>
    </source>
</evidence>
<sequence>MRFFALLTIVITLAAVIFKWRFRIVNTLLAVSFLRQAVVTISMNMPAIREKIMPALFQRQTVK</sequence>
<protein>
    <submittedName>
        <fullName evidence="1">Uncharacterized protein</fullName>
    </submittedName>
</protein>
<evidence type="ECO:0000313" key="1">
    <source>
        <dbReference type="EMBL" id="ALX48084.1"/>
    </source>
</evidence>
<proteinExistence type="predicted"/>
<dbReference type="STRING" id="1472767.AOX59_05365"/>
<dbReference type="AlphaFoldDB" id="A0A0U4FK00"/>
<dbReference type="RefSeq" id="WP_068442907.1">
    <property type="nucleotide sequence ID" value="NZ_CP013862.1"/>
</dbReference>
<accession>A0A0U4FK00</accession>
<keyword evidence="2" id="KW-1185">Reference proteome</keyword>
<dbReference type="Proteomes" id="UP000050331">
    <property type="component" value="Chromosome"/>
</dbReference>
<dbReference type="KEGG" id="lao:AOX59_05365"/>
<dbReference type="OrthoDB" id="2692040at2"/>
<organism evidence="1 2">
    <name type="scientific">Lentibacillus amyloliquefaciens</name>
    <dbReference type="NCBI Taxonomy" id="1472767"/>
    <lineage>
        <taxon>Bacteria</taxon>
        <taxon>Bacillati</taxon>
        <taxon>Bacillota</taxon>
        <taxon>Bacilli</taxon>
        <taxon>Bacillales</taxon>
        <taxon>Bacillaceae</taxon>
        <taxon>Lentibacillus</taxon>
    </lineage>
</organism>
<gene>
    <name evidence="1" type="ORF">AOX59_05365</name>
</gene>